<name>A0A4R2HFE5_9SPHI</name>
<dbReference type="AlphaFoldDB" id="A0A4R2HFE5"/>
<evidence type="ECO:0000256" key="2">
    <source>
        <dbReference type="ARBA" id="ARBA00022763"/>
    </source>
</evidence>
<dbReference type="EMBL" id="SLWO01000003">
    <property type="protein sequence ID" value="TCO27251.1"/>
    <property type="molecule type" value="Genomic_DNA"/>
</dbReference>
<reference evidence="10" key="1">
    <citation type="journal article" date="2014" name="Int. J. Syst. Evol. Microbiol.">
        <title>Complete genome of a new Firmicutes species belonging to the dominant human colonic microbiota ('Ruminococcus bicirculans') reveals two chromosomes and a selective capacity to utilize plant glucans.</title>
        <authorList>
            <consortium name="NISC Comparative Sequencing Program"/>
            <person name="Wegmann U."/>
            <person name="Louis P."/>
            <person name="Goesmann A."/>
            <person name="Henrissat B."/>
            <person name="Duncan S.H."/>
            <person name="Flint H.J."/>
        </authorList>
    </citation>
    <scope>NUCLEOTIDE SEQUENCE</scope>
    <source>
        <strain evidence="10">CGMCC 1.15644</strain>
    </source>
</reference>
<gene>
    <name evidence="11" type="ORF">EV200_103585</name>
    <name evidence="10" type="ORF">GCM10011413_28220</name>
</gene>
<dbReference type="FunFam" id="1.10.340.30:FF:000009">
    <property type="entry name" value="DNA-3-methyladenine glycosylase I"/>
    <property type="match status" value="1"/>
</dbReference>
<dbReference type="EMBL" id="BMJO01000004">
    <property type="protein sequence ID" value="GGE60161.1"/>
    <property type="molecule type" value="Genomic_DNA"/>
</dbReference>
<dbReference type="Pfam" id="PF03352">
    <property type="entry name" value="Adenine_glyco"/>
    <property type="match status" value="1"/>
</dbReference>
<dbReference type="Proteomes" id="UP000622648">
    <property type="component" value="Unassembled WGS sequence"/>
</dbReference>
<dbReference type="SUPFAM" id="SSF48150">
    <property type="entry name" value="DNA-glycosylase"/>
    <property type="match status" value="1"/>
</dbReference>
<dbReference type="InterPro" id="IPR011257">
    <property type="entry name" value="DNA_glycosylase"/>
</dbReference>
<proteinExistence type="predicted"/>
<dbReference type="NCBIfam" id="TIGR00624">
    <property type="entry name" value="tag"/>
    <property type="match status" value="1"/>
</dbReference>
<comment type="function">
    <text evidence="7">Hydrolysis of the deoxyribose N-glycosidic bond to excise 3-methyladenine from the damaged DNA polymer formed by alkylation lesions.</text>
</comment>
<keyword evidence="1 9" id="KW-0479">Metal-binding</keyword>
<evidence type="ECO:0000313" key="10">
    <source>
        <dbReference type="EMBL" id="GGE60161.1"/>
    </source>
</evidence>
<protein>
    <recommendedName>
        <fullName evidence="8">DNA-3-methyladenine glycosylase I</fullName>
        <ecNumber evidence="8">3.2.2.20</ecNumber>
    </recommendedName>
</protein>
<dbReference type="PANTHER" id="PTHR30037:SF4">
    <property type="entry name" value="DNA-3-METHYLADENINE GLYCOSYLASE I"/>
    <property type="match status" value="1"/>
</dbReference>
<keyword evidence="5" id="KW-0234">DNA repair</keyword>
<dbReference type="RefSeq" id="WP_132531994.1">
    <property type="nucleotide sequence ID" value="NZ_BMJO01000004.1"/>
</dbReference>
<evidence type="ECO:0000313" key="11">
    <source>
        <dbReference type="EMBL" id="TCO27251.1"/>
    </source>
</evidence>
<evidence type="ECO:0000256" key="5">
    <source>
        <dbReference type="ARBA" id="ARBA00023204"/>
    </source>
</evidence>
<accession>A0A4R2HFE5</accession>
<feature type="binding site" evidence="9">
    <location>
        <position position="30"/>
    </location>
    <ligand>
        <name>Zn(2+)</name>
        <dbReference type="ChEBI" id="CHEBI:29105"/>
    </ligand>
</feature>
<organism evidence="11 12">
    <name type="scientific">Pedobacter psychrotolerans</name>
    <dbReference type="NCBI Taxonomy" id="1843235"/>
    <lineage>
        <taxon>Bacteria</taxon>
        <taxon>Pseudomonadati</taxon>
        <taxon>Bacteroidota</taxon>
        <taxon>Sphingobacteriia</taxon>
        <taxon>Sphingobacteriales</taxon>
        <taxon>Sphingobacteriaceae</taxon>
        <taxon>Pedobacter</taxon>
    </lineage>
</organism>
<feature type="binding site" evidence="9">
    <location>
        <position position="17"/>
    </location>
    <ligand>
        <name>Zn(2+)</name>
        <dbReference type="ChEBI" id="CHEBI:29105"/>
    </ligand>
</feature>
<dbReference type="GO" id="GO:0006284">
    <property type="term" value="P:base-excision repair"/>
    <property type="evidence" value="ECO:0007669"/>
    <property type="project" value="InterPro"/>
</dbReference>
<feature type="binding site" evidence="9">
    <location>
        <position position="193"/>
    </location>
    <ligand>
        <name>Zn(2+)</name>
        <dbReference type="ChEBI" id="CHEBI:29105"/>
    </ligand>
</feature>
<dbReference type="Proteomes" id="UP000295684">
    <property type="component" value="Unassembled WGS sequence"/>
</dbReference>
<dbReference type="EC" id="3.2.2.20" evidence="8"/>
<dbReference type="Gene3D" id="1.10.340.30">
    <property type="entry name" value="Hypothetical protein, domain 2"/>
    <property type="match status" value="1"/>
</dbReference>
<reference evidence="13" key="2">
    <citation type="journal article" date="2019" name="Int. J. Syst. Evol. Microbiol.">
        <title>The Global Catalogue of Microorganisms (GCM) 10K type strain sequencing project: providing services to taxonomists for standard genome sequencing and annotation.</title>
        <authorList>
            <consortium name="The Broad Institute Genomics Platform"/>
            <consortium name="The Broad Institute Genome Sequencing Center for Infectious Disease"/>
            <person name="Wu L."/>
            <person name="Ma J."/>
        </authorList>
    </citation>
    <scope>NUCLEOTIDE SEQUENCE [LARGE SCALE GENOMIC DNA]</scope>
    <source>
        <strain evidence="13">CGMCC 1.15644</strain>
    </source>
</reference>
<evidence type="ECO:0000256" key="7">
    <source>
        <dbReference type="ARBA" id="ARBA00057608"/>
    </source>
</evidence>
<evidence type="ECO:0000256" key="3">
    <source>
        <dbReference type="ARBA" id="ARBA00022801"/>
    </source>
</evidence>
<reference evidence="11 12" key="3">
    <citation type="submission" date="2019-03" db="EMBL/GenBank/DDBJ databases">
        <title>Genomic Encyclopedia of Type Strains, Phase IV (KMG-IV): sequencing the most valuable type-strain genomes for metagenomic binning, comparative biology and taxonomic classification.</title>
        <authorList>
            <person name="Goeker M."/>
        </authorList>
    </citation>
    <scope>NUCLEOTIDE SEQUENCE [LARGE SCALE GENOMIC DNA]</scope>
    <source>
        <strain evidence="11 12">DSM 103236</strain>
    </source>
</reference>
<reference evidence="10" key="4">
    <citation type="submission" date="2024-05" db="EMBL/GenBank/DDBJ databases">
        <authorList>
            <person name="Sun Q."/>
            <person name="Zhou Y."/>
        </authorList>
    </citation>
    <scope>NUCLEOTIDE SEQUENCE</scope>
    <source>
        <strain evidence="10">CGMCC 1.15644</strain>
    </source>
</reference>
<keyword evidence="3" id="KW-0378">Hydrolase</keyword>
<evidence type="ECO:0000256" key="4">
    <source>
        <dbReference type="ARBA" id="ARBA00022833"/>
    </source>
</evidence>
<dbReference type="GO" id="GO:0008725">
    <property type="term" value="F:DNA-3-methyladenine glycosylase activity"/>
    <property type="evidence" value="ECO:0007669"/>
    <property type="project" value="UniProtKB-EC"/>
</dbReference>
<evidence type="ECO:0000256" key="6">
    <source>
        <dbReference type="ARBA" id="ARBA00052558"/>
    </source>
</evidence>
<evidence type="ECO:0000256" key="1">
    <source>
        <dbReference type="ARBA" id="ARBA00022723"/>
    </source>
</evidence>
<comment type="catalytic activity">
    <reaction evidence="6">
        <text>Hydrolysis of alkylated DNA, releasing 3-methyladenine.</text>
        <dbReference type="EC" id="3.2.2.20"/>
    </reaction>
</comment>
<evidence type="ECO:0000313" key="12">
    <source>
        <dbReference type="Proteomes" id="UP000295684"/>
    </source>
</evidence>
<sequence>MQTPNSKPITPNSPIRCTWAGTDPLYIKYHDEEWGKPVYDDRTLFEFLILEGAQAGLSWITILRRRENYRRAFAHFDVQKVAAFNEQDVERLLNDAGIIRNKLKVNAAIINARLFIEIQKEFGSFSSYIWDYIPNQKPIENNILKMSDVPASTEISDRISKDMKKRGFKFFGTTICYAFMQATGMVNDHLMNCCAR</sequence>
<dbReference type="InterPro" id="IPR005019">
    <property type="entry name" value="Adenine_glyco"/>
</dbReference>
<dbReference type="OrthoDB" id="9807664at2"/>
<dbReference type="GO" id="GO:0046872">
    <property type="term" value="F:metal ion binding"/>
    <property type="evidence" value="ECO:0007669"/>
    <property type="project" value="UniProtKB-KW"/>
</dbReference>
<evidence type="ECO:0000313" key="13">
    <source>
        <dbReference type="Proteomes" id="UP000622648"/>
    </source>
</evidence>
<keyword evidence="2" id="KW-0227">DNA damage</keyword>
<dbReference type="InterPro" id="IPR004597">
    <property type="entry name" value="Tag"/>
</dbReference>
<dbReference type="InterPro" id="IPR052891">
    <property type="entry name" value="DNA-3mA_glycosylase"/>
</dbReference>
<keyword evidence="13" id="KW-1185">Reference proteome</keyword>
<evidence type="ECO:0000256" key="8">
    <source>
        <dbReference type="ARBA" id="ARBA00066766"/>
    </source>
</evidence>
<comment type="caution">
    <text evidence="11">The sequence shown here is derived from an EMBL/GenBank/DDBJ whole genome shotgun (WGS) entry which is preliminary data.</text>
</comment>
<evidence type="ECO:0000256" key="9">
    <source>
        <dbReference type="PIRSR" id="PIRSR604597-1"/>
    </source>
</evidence>
<keyword evidence="4 9" id="KW-0862">Zinc</keyword>
<feature type="binding site" evidence="9">
    <location>
        <position position="189"/>
    </location>
    <ligand>
        <name>Zn(2+)</name>
        <dbReference type="ChEBI" id="CHEBI:29105"/>
    </ligand>
</feature>
<dbReference type="PANTHER" id="PTHR30037">
    <property type="entry name" value="DNA-3-METHYLADENINE GLYCOSYLASE 1"/>
    <property type="match status" value="1"/>
</dbReference>